<dbReference type="Ensembl" id="ENSOCUT00000005545.4">
    <property type="protein sequence ID" value="ENSOCUP00000004814.3"/>
    <property type="gene ID" value="ENSOCUG00000005543.4"/>
</dbReference>
<dbReference type="STRING" id="9986.ENSOCUP00000004814"/>
<dbReference type="InterPro" id="IPR052251">
    <property type="entry name" value="GH-ZnFinger_Regulators"/>
</dbReference>
<feature type="compositionally biased region" description="Polar residues" evidence="16">
    <location>
        <begin position="1075"/>
        <end position="1094"/>
    </location>
</feature>
<feature type="compositionally biased region" description="Pro residues" evidence="16">
    <location>
        <begin position="107"/>
        <end position="123"/>
    </location>
</feature>
<evidence type="ECO:0000256" key="3">
    <source>
        <dbReference type="ARBA" id="ARBA00006991"/>
    </source>
</evidence>
<feature type="compositionally biased region" description="Polar residues" evidence="16">
    <location>
        <begin position="1022"/>
        <end position="1038"/>
    </location>
</feature>
<dbReference type="HOGENOM" id="CLU_000520_0_0_1"/>
<evidence type="ECO:0000259" key="17">
    <source>
        <dbReference type="PROSITE" id="PS50157"/>
    </source>
</evidence>
<comment type="function">
    <text evidence="1">May be involved in transcriptional regulation.</text>
</comment>
<evidence type="ECO:0000256" key="6">
    <source>
        <dbReference type="ARBA" id="ARBA00022737"/>
    </source>
</evidence>
<dbReference type="PANTHER" id="PTHR15507:SF14">
    <property type="entry name" value="ZINC FINGER PROTEIN 292"/>
    <property type="match status" value="1"/>
</dbReference>
<dbReference type="InterPro" id="IPR058902">
    <property type="entry name" value="zf_C2H2_ZNF292/Rlf"/>
</dbReference>
<keyword evidence="7 15" id="KW-0863">Zinc-finger</keyword>
<dbReference type="Pfam" id="PF00096">
    <property type="entry name" value="zf-C2H2"/>
    <property type="match status" value="1"/>
</dbReference>
<feature type="domain" description="C2H2-type" evidence="17">
    <location>
        <begin position="898"/>
        <end position="925"/>
    </location>
</feature>
<feature type="compositionally biased region" description="Basic residues" evidence="16">
    <location>
        <begin position="2464"/>
        <end position="2474"/>
    </location>
</feature>
<feature type="domain" description="C2H2-type" evidence="17">
    <location>
        <begin position="2436"/>
        <end position="2466"/>
    </location>
</feature>
<feature type="compositionally biased region" description="Polar residues" evidence="16">
    <location>
        <begin position="791"/>
        <end position="805"/>
    </location>
</feature>
<dbReference type="Pfam" id="PF25420">
    <property type="entry name" value="zf-C2H2_ZN292"/>
    <property type="match status" value="1"/>
</dbReference>
<feature type="domain" description="C2H2-type" evidence="17">
    <location>
        <begin position="926"/>
        <end position="955"/>
    </location>
</feature>
<comment type="subcellular location">
    <subcellularLocation>
        <location evidence="2">Nucleus</location>
    </subcellularLocation>
</comment>
<evidence type="ECO:0000256" key="15">
    <source>
        <dbReference type="PROSITE-ProRule" id="PRU00042"/>
    </source>
</evidence>
<feature type="compositionally biased region" description="Low complexity" evidence="16">
    <location>
        <begin position="66"/>
        <end position="75"/>
    </location>
</feature>
<dbReference type="InterPro" id="IPR036236">
    <property type="entry name" value="Znf_C2H2_sf"/>
</dbReference>
<protein>
    <recommendedName>
        <fullName evidence="14">Zinc finger protein 292</fullName>
    </recommendedName>
</protein>
<feature type="compositionally biased region" description="Basic and acidic residues" evidence="16">
    <location>
        <begin position="2620"/>
        <end position="2630"/>
    </location>
</feature>
<feature type="region of interest" description="Disordered" evidence="16">
    <location>
        <begin position="2464"/>
        <end position="2525"/>
    </location>
</feature>
<feature type="domain" description="C2H2-type" evidence="17">
    <location>
        <begin position="1274"/>
        <end position="1304"/>
    </location>
</feature>
<feature type="region of interest" description="Disordered" evidence="16">
    <location>
        <begin position="1001"/>
        <end position="1094"/>
    </location>
</feature>
<evidence type="ECO:0000313" key="18">
    <source>
        <dbReference type="Ensembl" id="ENSOCUP00000004814.3"/>
    </source>
</evidence>
<feature type="domain" description="C2H2-type" evidence="17">
    <location>
        <begin position="857"/>
        <end position="886"/>
    </location>
</feature>
<dbReference type="EMBL" id="AAGW02019327">
    <property type="status" value="NOT_ANNOTATED_CDS"/>
    <property type="molecule type" value="Genomic_DNA"/>
</dbReference>
<feature type="region of interest" description="Disordered" evidence="16">
    <location>
        <begin position="1473"/>
        <end position="1541"/>
    </location>
</feature>
<evidence type="ECO:0000256" key="14">
    <source>
        <dbReference type="ARBA" id="ARBA00067168"/>
    </source>
</evidence>
<keyword evidence="8" id="KW-0862">Zinc</keyword>
<keyword evidence="11" id="KW-0238">DNA-binding</keyword>
<feature type="domain" description="C2H2-type" evidence="17">
    <location>
        <begin position="2294"/>
        <end position="2324"/>
    </location>
</feature>
<feature type="compositionally biased region" description="Polar residues" evidence="16">
    <location>
        <begin position="1473"/>
        <end position="1516"/>
    </location>
</feature>
<evidence type="ECO:0000256" key="11">
    <source>
        <dbReference type="ARBA" id="ARBA00023125"/>
    </source>
</evidence>
<dbReference type="SUPFAM" id="SSF57667">
    <property type="entry name" value="beta-beta-alpha zinc fingers"/>
    <property type="match status" value="2"/>
</dbReference>
<keyword evidence="6" id="KW-0677">Repeat</keyword>
<comment type="similarity">
    <text evidence="3">Belongs to the krueppel C2H2-type zinc-finger protein family.</text>
</comment>
<keyword evidence="10" id="KW-0805">Transcription regulation</keyword>
<gene>
    <name evidence="18" type="primary">ZNF292</name>
</gene>
<organism evidence="18 19">
    <name type="scientific">Oryctolagus cuniculus</name>
    <name type="common">Rabbit</name>
    <dbReference type="NCBI Taxonomy" id="9986"/>
    <lineage>
        <taxon>Eukaryota</taxon>
        <taxon>Metazoa</taxon>
        <taxon>Chordata</taxon>
        <taxon>Craniata</taxon>
        <taxon>Vertebrata</taxon>
        <taxon>Euteleostomi</taxon>
        <taxon>Mammalia</taxon>
        <taxon>Eutheria</taxon>
        <taxon>Euarchontoglires</taxon>
        <taxon>Glires</taxon>
        <taxon>Lagomorpha</taxon>
        <taxon>Leporidae</taxon>
        <taxon>Oryctolagus</taxon>
    </lineage>
</organism>
<feature type="compositionally biased region" description="Basic and acidic residues" evidence="16">
    <location>
        <begin position="1518"/>
        <end position="1532"/>
    </location>
</feature>
<dbReference type="EMBL" id="AAGW02019330">
    <property type="status" value="NOT_ANNOTATED_CDS"/>
    <property type="molecule type" value="Genomic_DNA"/>
</dbReference>
<dbReference type="GeneTree" id="ENSGT00950000183034"/>
<reference evidence="18 19" key="1">
    <citation type="journal article" date="2011" name="Nature">
        <title>A high-resolution map of human evolutionary constraint using 29 mammals.</title>
        <authorList>
            <person name="Lindblad-Toh K."/>
            <person name="Garber M."/>
            <person name="Zuk O."/>
            <person name="Lin M.F."/>
            <person name="Parker B.J."/>
            <person name="Washietl S."/>
            <person name="Kheradpour P."/>
            <person name="Ernst J."/>
            <person name="Jordan G."/>
            <person name="Mauceli E."/>
            <person name="Ward L.D."/>
            <person name="Lowe C.B."/>
            <person name="Holloway A.K."/>
            <person name="Clamp M."/>
            <person name="Gnerre S."/>
            <person name="Alfoldi J."/>
            <person name="Beal K."/>
            <person name="Chang J."/>
            <person name="Clawson H."/>
            <person name="Cuff J."/>
            <person name="Di Palma F."/>
            <person name="Fitzgerald S."/>
            <person name="Flicek P."/>
            <person name="Guttman M."/>
            <person name="Hubisz M.J."/>
            <person name="Jaffe D.B."/>
            <person name="Jungreis I."/>
            <person name="Kent W.J."/>
            <person name="Kostka D."/>
            <person name="Lara M."/>
            <person name="Martins A.L."/>
            <person name="Massingham T."/>
            <person name="Moltke I."/>
            <person name="Raney B.J."/>
            <person name="Rasmussen M.D."/>
            <person name="Robinson J."/>
            <person name="Stark A."/>
            <person name="Vilella A.J."/>
            <person name="Wen J."/>
            <person name="Xie X."/>
            <person name="Zody M.C."/>
            <person name="Baldwin J."/>
            <person name="Bloom T."/>
            <person name="Chin C.W."/>
            <person name="Heiman D."/>
            <person name="Nicol R."/>
            <person name="Nusbaum C."/>
            <person name="Young S."/>
            <person name="Wilkinson J."/>
            <person name="Worley K.C."/>
            <person name="Kovar C.L."/>
            <person name="Muzny D.M."/>
            <person name="Gibbs R.A."/>
            <person name="Cree A."/>
            <person name="Dihn H.H."/>
            <person name="Fowler G."/>
            <person name="Jhangiani S."/>
            <person name="Joshi V."/>
            <person name="Lee S."/>
            <person name="Lewis L.R."/>
            <person name="Nazareth L.V."/>
            <person name="Okwuonu G."/>
            <person name="Santibanez J."/>
            <person name="Warren W.C."/>
            <person name="Mardis E.R."/>
            <person name="Weinstock G.M."/>
            <person name="Wilson R.K."/>
            <person name="Delehaunty K."/>
            <person name="Dooling D."/>
            <person name="Fronik C."/>
            <person name="Fulton L."/>
            <person name="Fulton B."/>
            <person name="Graves T."/>
            <person name="Minx P."/>
            <person name="Sodergren E."/>
            <person name="Birney E."/>
            <person name="Margulies E.H."/>
            <person name="Herrero J."/>
            <person name="Green E.D."/>
            <person name="Haussler D."/>
            <person name="Siepel A."/>
            <person name="Goldman N."/>
            <person name="Pollard K.S."/>
            <person name="Pedersen J.S."/>
            <person name="Lander E.S."/>
            <person name="Kellis M."/>
        </authorList>
    </citation>
    <scope>NUCLEOTIDE SEQUENCE [LARGE SCALE GENOMIC DNA]</scope>
    <source>
        <strain evidence="18 19">Thorbecke inbred</strain>
    </source>
</reference>
<dbReference type="Proteomes" id="UP000001811">
    <property type="component" value="Chromosome 12"/>
</dbReference>
<feature type="domain" description="C2H2-type" evidence="17">
    <location>
        <begin position="2352"/>
        <end position="2382"/>
    </location>
</feature>
<dbReference type="InParanoid" id="G1SP62"/>
<dbReference type="EMBL" id="AAGW02019329">
    <property type="status" value="NOT_ANNOTATED_CDS"/>
    <property type="molecule type" value="Genomic_DNA"/>
</dbReference>
<feature type="compositionally biased region" description="Basic residues" evidence="16">
    <location>
        <begin position="2493"/>
        <end position="2502"/>
    </location>
</feature>
<dbReference type="InterPro" id="IPR057986">
    <property type="entry name" value="TPR_Rlf/292/654"/>
</dbReference>
<evidence type="ECO:0000256" key="8">
    <source>
        <dbReference type="ARBA" id="ARBA00022833"/>
    </source>
</evidence>
<dbReference type="GO" id="GO:0003677">
    <property type="term" value="F:DNA binding"/>
    <property type="evidence" value="ECO:0007669"/>
    <property type="project" value="UniProtKB-KW"/>
</dbReference>
<feature type="compositionally biased region" description="Basic residues" evidence="16">
    <location>
        <begin position="2258"/>
        <end position="2277"/>
    </location>
</feature>
<evidence type="ECO:0000256" key="2">
    <source>
        <dbReference type="ARBA" id="ARBA00004123"/>
    </source>
</evidence>
<dbReference type="FunCoup" id="G1SP62">
    <property type="interactions" value="2551"/>
</dbReference>
<dbReference type="FunFam" id="3.30.160.60:FF:001066">
    <property type="entry name" value="Zinc finger protein 292"/>
    <property type="match status" value="1"/>
</dbReference>
<evidence type="ECO:0000256" key="9">
    <source>
        <dbReference type="ARBA" id="ARBA00022990"/>
    </source>
</evidence>
<feature type="region of interest" description="Disordered" evidence="16">
    <location>
        <begin position="2249"/>
        <end position="2286"/>
    </location>
</feature>
<dbReference type="Pfam" id="PF26218">
    <property type="entry name" value="zf_C2H2_ZNF292"/>
    <property type="match status" value="2"/>
</dbReference>
<feature type="compositionally biased region" description="Basic and acidic residues" evidence="16">
    <location>
        <begin position="1001"/>
        <end position="1021"/>
    </location>
</feature>
<evidence type="ECO:0000256" key="4">
    <source>
        <dbReference type="ARBA" id="ARBA00022553"/>
    </source>
</evidence>
<accession>G1SP62</accession>
<feature type="region of interest" description="Disordered" evidence="16">
    <location>
        <begin position="34"/>
        <end position="139"/>
    </location>
</feature>
<evidence type="ECO:0000313" key="19">
    <source>
        <dbReference type="Proteomes" id="UP000001811"/>
    </source>
</evidence>
<evidence type="ECO:0000256" key="12">
    <source>
        <dbReference type="ARBA" id="ARBA00023163"/>
    </source>
</evidence>
<evidence type="ECO:0000256" key="7">
    <source>
        <dbReference type="ARBA" id="ARBA00022771"/>
    </source>
</evidence>
<reference evidence="18" key="3">
    <citation type="submission" date="2025-09" db="UniProtKB">
        <authorList>
            <consortium name="Ensembl"/>
        </authorList>
    </citation>
    <scope>IDENTIFICATION</scope>
    <source>
        <strain evidence="18">Thorbecke</strain>
    </source>
</reference>
<dbReference type="EMBL" id="AAGW02019331">
    <property type="status" value="NOT_ANNOTATED_CDS"/>
    <property type="molecule type" value="Genomic_DNA"/>
</dbReference>
<evidence type="ECO:0000256" key="10">
    <source>
        <dbReference type="ARBA" id="ARBA00023015"/>
    </source>
</evidence>
<sequence>MGGLYRLPLPGPLACLQANRKHSHFLWPFRTLPAPSSREHGGSCPWNTSGPRGKPRRDQDAVDKGSSPSPSFFPSRRPRDRKQASTGPPLSAAAAHFPLGVSKPRSSAPPQPRPSLFPSPSPPSGSRATLRALPRSPPGPLYVLGGVRARPARDPAERGIVLSRDPGAYATERGVKMADEEAEQERLSRGGGGCVAELQRLGERLQELERQLRESRVPAVEAATEYCQQLCQTLLEYAEKWKTSEDPLPLLEVYTVAIQSYVKARPYLTSECENVALVLERLALSCVELLLCLPVELSDKQWEQFQTLVQVAHEKLMENGSCELHFLATLAQETGVWKNPVLCTILSQEPLDKDKVNEFLAFEGPILLDMRIKHLIKTNQLSEATTLAKLCSDHPEIGTKGSFKQTYLVCLCTSSPNEKLIEEISEVDCKDALEMICNLESEGDEKSALVLCTAFLSRQLQQGDMYCAWELTLFWSKLQQRVEPSVQVYLERCRQLSLLTKTVYHIFFLIKVINSETEGAGLATCIELCVKALRLESSENTEVKISICKTISCLLPDDLEVKRACQLSEFLIEPTVDAYYAVEMLYNQPDQKYDEENLPIPNSLRCELLLVLKTQWPFDPEFWDWKTLKRQCLALMGEEASIVSSIDELNDSEVYEKVIDYQDEVKETSVNGLSGGIGANSGLLKDIGDEKQKKREIKQLRERGFISARFRNWQAYMQYCVLCDKEFLGHRIVRHAQKHYKDGVYSCPICAKNFNSKETFVPHVTLHVKQSSKERLAAMKPLRRLGRPPKITTTNENQKTNTVTKQEQRPIKKNSLYSTDFIVFNDNDGSDDENDDKDKSYEPEVIPVQKPVPVNEFNCPVSFCKKGFKYFKNLIAHVKGHKDNDDAKRFLEMQSKKVICQYCRRHFVSVTHLNDHLQMHCGSKPYICIQMKCKAGFNSYAELLTHRKEHQVFRAKCMFPKCGRIFSEAYLLYDHEAQHYNTYTCKFTGCGKVYRSQTELEKHLEDHNTPPEKVLPPEDQLHSSGDSVQPSKTNQNAEESTEKERSMFPSENNIENCLPADSSGAWDKSKGESAVTKQDQTSASELRQANGPLSNGLENPATTHLLQASEVAVSIKVSLNQGVEDNFGKQENSTVEGTSEPLVTNLHTPVEETCNDLCHPGFEERKEQNCFNETQITQNSLVNSETLKIGDLTPQNLERRVNNLMTFSVQNQAGFQNNLPASKFECGGNIKTSSNLYNLPLKTLESIAFVPPQPNLSSSLGTPAVPPKAPVQKFSCQVEGCTRTYNSSQSIGKHMKTAHPDQYAAFKMQRKSKKGQKSNNLNTPNNGKFVYFLPSQVNSSNNAFFTPQTKASGNSTCSAPLQHVSPSIFPAHLSGVSTPLLPSMESVINPNIPSQDKNEQGSMLCSQMENLSNTTLPAQMEDLTKTVLPLNIDSGSDPFLPLPAESSSMSLFPSPADSGTNSVFSQLENNTNHYSSQIEGNTNSSFLKGDNGENTVFPSQMNVANDFSNTSAQQSVPEKVKKDRGRGPNGKERKPKHNKRAKWPAIIRDGKFICSRCYRAFTNPRSLGGHLSKRSYCKPLDGAEIAQELLQNNGQPSLLASMILSTNAVNLQQPQQSTFNPEACFKDPSFLQLLTAENRSSAFLPNTFPRSGVTNFNNSVNQEGSEIIKQALETAGIPSTFEGTEMLSHVVPPGCVSDAAQVNTTVMPNSTVPPPLLQTVCHPNSLLTNQNRTPNSKSSSIEDCSSLPVFPTNDLLLKTVENGLCSTSLSNSGGPSQNFTSNSSRVSVISGPQNTRASQLNKKGNSASKRRKKVTPPLIAPNASQNLVPGDLTTMGLIAKGIEIPTTNLHSNVIPNCEPQGLVEHLAQKLNNVDNPLFMTDGKENFKTNLESHTMLAPLTLKTENGDSQMMALNSCTTSANSDLQISEDHVMQNFEKTLEIIKTAMNSQILEVKSGSQGAGETSQNTQVNYNIQLPSVNTVQNNKLPDSSQFSSFVSVVPTKGNIPQSEVLNKEDQMQEILEGLQRLKLENDLSTPASQCLLINTSVTLTPTPVKPLPNVTVVQPVSEIIHIQVSDRVNKPFVCQNQGCNYSAMTKDALFKHYGKIHQYTPEMILEIKKNQLKFAPFKCVVPTCTKTFTRNSNLRAHCQLVHHFTTEEMVKLKIKRPYGRKSQSENSSTPRIMQVKKQLVVTEENKREFHPALQLGVGTESTVGNVAVIPEKQLTEKKSPDKIENSSQVITVTSDQNNTNSVTSIQTKGRKIRRHKKEKEEKKRKRPVNQSIESPTRYSPYRPYRCVHQGCFAAFTIQQNLILHYQAVHKSDLPAFSAEVEEESEAGKENEEAETKHTMKEFRCQVSDCSRIFQAITGLIQHYMKLHEMTPEEIESMTASVDVGKFPCDQLECKSSFTTYLNYVVHLEADHGIGIRTSKTEEDGVYKCDCEGCDRIYATRSNLLRHIFNKHNDKHKAHLIRPRRSTPGQENISSKANQEKSKSKYRGTKHSRSGKEGIRVPKTKRKKKSNLENKNAKIVQIEENKPYSLKRGKHVYSIKARNDALSECTSRFVTQYPCMIKGCTSVVTSESNIIRHYKCHKLSKAFTSQHRNLLIVFKRCGNSEVKEGSEQECDKSEVKNPDTCLSENNESSKTTTILQKEVEKNEKDEMDELTELFITKLINEDSTSVETQANTSSNVSNDFQESTPCQSERQKASNLKRVNKEKNVSQNKKRKIEKAEPVSAVTLSGMRKEEETAVAIQTTEEHPASFDWSSFKPMGFEVSFLKFLEESAVKQKKNSDKDHPSSGTKKGSHSSSRRNIDKTAVTSGNHVCSCKESETFVQFANPSQLQCSGNVKIVLDKTLKDCTELVLKQLQEMKPTVSLKKLEVHSNDSDMSVKKEISMGKATGRGQY</sequence>
<feature type="domain" description="C2H2-type" evidence="17">
    <location>
        <begin position="2127"/>
        <end position="2152"/>
    </location>
</feature>
<feature type="region of interest" description="Disordered" evidence="16">
    <location>
        <begin position="778"/>
        <end position="809"/>
    </location>
</feature>
<feature type="region of interest" description="Disordered" evidence="16">
    <location>
        <begin position="2679"/>
        <end position="2730"/>
    </location>
</feature>
<keyword evidence="4" id="KW-0597">Phosphoprotein</keyword>
<dbReference type="GO" id="GO:0008270">
    <property type="term" value="F:zinc ion binding"/>
    <property type="evidence" value="ECO:0007669"/>
    <property type="project" value="UniProtKB-KW"/>
</dbReference>
<keyword evidence="13" id="KW-0539">Nucleus</keyword>
<dbReference type="InterPro" id="IPR013087">
    <property type="entry name" value="Znf_C2H2_type"/>
</dbReference>
<dbReference type="PaxDb" id="9986-ENSOCUP00000004814"/>
<proteinExistence type="inferred from homology"/>
<feature type="region of interest" description="Disordered" evidence="16">
    <location>
        <begin position="2620"/>
        <end position="2641"/>
    </location>
</feature>
<dbReference type="GO" id="GO:0005634">
    <property type="term" value="C:nucleus"/>
    <property type="evidence" value="ECO:0007669"/>
    <property type="project" value="UniProtKB-SubCell"/>
</dbReference>
<dbReference type="EMBL" id="AAGW02019328">
    <property type="status" value="NOT_ANNOTATED_CDS"/>
    <property type="molecule type" value="Genomic_DNA"/>
</dbReference>
<evidence type="ECO:0000256" key="13">
    <source>
        <dbReference type="ARBA" id="ARBA00023242"/>
    </source>
</evidence>
<feature type="domain" description="C2H2-type" evidence="17">
    <location>
        <begin position="983"/>
        <end position="1012"/>
    </location>
</feature>
<dbReference type="PROSITE" id="PS50157">
    <property type="entry name" value="ZINC_FINGER_C2H2_2"/>
    <property type="match status" value="11"/>
</dbReference>
<keyword evidence="5" id="KW-0479">Metal-binding</keyword>
<feature type="compositionally biased region" description="Basic and acidic residues" evidence="16">
    <location>
        <begin position="2785"/>
        <end position="2794"/>
    </location>
</feature>
<dbReference type="Bgee" id="ENSOCUG00000005543">
    <property type="expression patterns" value="Expressed in left lung and 15 other cell types or tissues"/>
</dbReference>
<reference evidence="18" key="2">
    <citation type="submission" date="2025-08" db="UniProtKB">
        <authorList>
            <consortium name="Ensembl"/>
        </authorList>
    </citation>
    <scope>IDENTIFICATION</scope>
    <source>
        <strain evidence="18">Thorbecke</strain>
    </source>
</reference>
<evidence type="ECO:0000256" key="5">
    <source>
        <dbReference type="ARBA" id="ARBA00022723"/>
    </source>
</evidence>
<dbReference type="Gene3D" id="3.30.160.60">
    <property type="entry name" value="Classic Zinc Finger"/>
    <property type="match status" value="3"/>
</dbReference>
<feature type="compositionally biased region" description="Polar residues" evidence="16">
    <location>
        <begin position="2679"/>
        <end position="2701"/>
    </location>
</feature>
<dbReference type="PROSITE" id="PS00028">
    <property type="entry name" value="ZINC_FINGER_C2H2_1"/>
    <property type="match status" value="10"/>
</dbReference>
<evidence type="ECO:0000256" key="1">
    <source>
        <dbReference type="ARBA" id="ARBA00003767"/>
    </source>
</evidence>
<dbReference type="PANTHER" id="PTHR15507">
    <property type="entry name" value="ZINC FINGER PROTEIN RLF"/>
    <property type="match status" value="1"/>
</dbReference>
<feature type="region of interest" description="Disordered" evidence="16">
    <location>
        <begin position="1769"/>
        <end position="1814"/>
    </location>
</feature>
<feature type="compositionally biased region" description="Polar residues" evidence="16">
    <location>
        <begin position="1769"/>
        <end position="1807"/>
    </location>
</feature>
<name>G1SP62_RABIT</name>
<dbReference type="GO" id="GO:0000981">
    <property type="term" value="F:DNA-binding transcription factor activity, RNA polymerase II-specific"/>
    <property type="evidence" value="ECO:0007669"/>
    <property type="project" value="TreeGrafter"/>
</dbReference>
<keyword evidence="12" id="KW-0804">Transcription</keyword>
<dbReference type="FunFam" id="3.30.160.60:FF:001293">
    <property type="entry name" value="Zinc finger protein 292"/>
    <property type="match status" value="1"/>
</dbReference>
<dbReference type="SMART" id="SM00355">
    <property type="entry name" value="ZnF_C2H2"/>
    <property type="match status" value="16"/>
</dbReference>
<feature type="domain" description="C2H2-type" evidence="17">
    <location>
        <begin position="1552"/>
        <end position="1579"/>
    </location>
</feature>
<keyword evidence="9" id="KW-0007">Acetylation</keyword>
<keyword evidence="19" id="KW-1185">Reference proteome</keyword>
<dbReference type="Pfam" id="PF25580">
    <property type="entry name" value="TPR_Rlf"/>
    <property type="match status" value="1"/>
</dbReference>
<feature type="region of interest" description="Disordered" evidence="16">
    <location>
        <begin position="2785"/>
        <end position="2811"/>
    </location>
</feature>
<dbReference type="eggNOG" id="KOG1721">
    <property type="taxonomic scope" value="Eukaryota"/>
</dbReference>
<feature type="domain" description="C2H2-type" evidence="17">
    <location>
        <begin position="745"/>
        <end position="772"/>
    </location>
</feature>
<evidence type="ECO:0000256" key="16">
    <source>
        <dbReference type="SAM" id="MobiDB-lite"/>
    </source>
</evidence>
<dbReference type="OMA" id="LIVFKQC"/>
<feature type="compositionally biased region" description="Polar residues" evidence="16">
    <location>
        <begin position="2476"/>
        <end position="2486"/>
    </location>
</feature>